<keyword evidence="1" id="KW-0812">Transmembrane</keyword>
<dbReference type="EMBL" id="JAGXBY010000008">
    <property type="protein sequence ID" value="MBS3682084.1"/>
    <property type="molecule type" value="Genomic_DNA"/>
</dbReference>
<proteinExistence type="predicted"/>
<evidence type="ECO:0000313" key="2">
    <source>
        <dbReference type="EMBL" id="MBS3682084.1"/>
    </source>
</evidence>
<feature type="transmembrane region" description="Helical" evidence="1">
    <location>
        <begin position="18"/>
        <end position="40"/>
    </location>
</feature>
<keyword evidence="1" id="KW-1133">Transmembrane helix</keyword>
<dbReference type="Proteomes" id="UP000681870">
    <property type="component" value="Unassembled WGS sequence"/>
</dbReference>
<comment type="caution">
    <text evidence="2">The sequence shown here is derived from an EMBL/GenBank/DDBJ whole genome shotgun (WGS) entry which is preliminary data.</text>
</comment>
<reference evidence="2 3" key="1">
    <citation type="submission" date="2021-05" db="EMBL/GenBank/DDBJ databases">
        <title>Ornithinibacillus massiliensis sp. nov.</title>
        <authorList>
            <person name="Iwaza R."/>
            <person name="Lagier J.-C."/>
            <person name="Raoult D."/>
        </authorList>
    </citation>
    <scope>NUCLEOTIDE SEQUENCE [LARGE SCALE GENOMIC DNA]</scope>
    <source>
        <strain evidence="2 3">Marseille-P3601</strain>
    </source>
</reference>
<evidence type="ECO:0000256" key="1">
    <source>
        <dbReference type="SAM" id="Phobius"/>
    </source>
</evidence>
<keyword evidence="3" id="KW-1185">Reference proteome</keyword>
<evidence type="ECO:0008006" key="4">
    <source>
        <dbReference type="Google" id="ProtNLM"/>
    </source>
</evidence>
<organism evidence="2 3">
    <name type="scientific">Ornithinibacillus massiliensis</name>
    <dbReference type="NCBI Taxonomy" id="1944633"/>
    <lineage>
        <taxon>Bacteria</taxon>
        <taxon>Bacillati</taxon>
        <taxon>Bacillota</taxon>
        <taxon>Bacilli</taxon>
        <taxon>Bacillales</taxon>
        <taxon>Bacillaceae</taxon>
        <taxon>Ornithinibacillus</taxon>
    </lineage>
</organism>
<evidence type="ECO:0000313" key="3">
    <source>
        <dbReference type="Proteomes" id="UP000681870"/>
    </source>
</evidence>
<keyword evidence="1" id="KW-0472">Membrane</keyword>
<sequence>MVENYQDGKQNKKGFNKLLSIIIAAAVLLIGGSVAAFVLIDKSPKANYFLYEKKTVDFLGKQVEDRYGSELEWSEKGLENPIEDIYEVSAQLNMQLSDSPGYITPEQILNNTTITITNQLDRKEKIGKASLKGSFGNFSIEDINFFITSEKVMLGLPFMNEILQLKGDDFGKLLNQADPMTFTGEESIDFDMFFNQNVLAEEDMKYIEDNYINGLYEALPDEAFTSNNEKVKIGDDNVDTEKITFQLSEKQVKDILKDTFTKMADDDRMKEIIQEYILAQGTSPIRLGESIDVLIPNFDEEYENILQEAITGLDSFMIPDGFTSTIWVNKDIIVKRDFSIELGPTEEELVTFYLNGTLNQNDTDVSLAYELGFVDELGIDYKINLDGELSNNKGEINDSLTLTSDTLKIIYESKETVDKSKKDFNRTFTLSDDTGYAMDLIWSGDAAYDGDQMKSNHEFTVAGDGIPSNAIVLTVNKESKVTDNVSLPTEEEVKDIGSLSLEELMTYFETEVTPQFEEWLMSVIGFGF</sequence>
<protein>
    <recommendedName>
        <fullName evidence="4">DUF945 family protein</fullName>
    </recommendedName>
</protein>
<name>A0ABS5MIC2_9BACI</name>
<accession>A0ABS5MIC2</accession>
<gene>
    <name evidence="2" type="ORF">KGF86_17975</name>
</gene>
<dbReference type="RefSeq" id="WP_211742624.1">
    <property type="nucleotide sequence ID" value="NZ_JAGXBY010000008.1"/>
</dbReference>